<dbReference type="InterPro" id="IPR011747">
    <property type="entry name" value="CHP02241"/>
</dbReference>
<dbReference type="NCBIfam" id="TIGR02241">
    <property type="entry name" value="conserved hypothetical phage tail region protein"/>
    <property type="match status" value="1"/>
</dbReference>
<proteinExistence type="predicted"/>
<protein>
    <submittedName>
        <fullName evidence="1">Phage tail protein</fullName>
    </submittedName>
</protein>
<dbReference type="Pfam" id="PF06841">
    <property type="entry name" value="Phage_T4_gp19"/>
    <property type="match status" value="1"/>
</dbReference>
<dbReference type="GO" id="GO:0005198">
    <property type="term" value="F:structural molecule activity"/>
    <property type="evidence" value="ECO:0007669"/>
    <property type="project" value="InterPro"/>
</dbReference>
<comment type="caution">
    <text evidence="1">The sequence shown here is derived from an EMBL/GenBank/DDBJ whole genome shotgun (WGS) entry which is preliminary data.</text>
</comment>
<dbReference type="Proteomes" id="UP000676246">
    <property type="component" value="Unassembled WGS sequence"/>
</dbReference>
<dbReference type="InterPro" id="IPR010667">
    <property type="entry name" value="Phage_T4_Gp19"/>
</dbReference>
<organism evidence="1 2">
    <name type="scientific">Ideonella alba</name>
    <dbReference type="NCBI Taxonomy" id="2824118"/>
    <lineage>
        <taxon>Bacteria</taxon>
        <taxon>Pseudomonadati</taxon>
        <taxon>Pseudomonadota</taxon>
        <taxon>Betaproteobacteria</taxon>
        <taxon>Burkholderiales</taxon>
        <taxon>Sphaerotilaceae</taxon>
        <taxon>Ideonella</taxon>
    </lineage>
</organism>
<dbReference type="AlphaFoldDB" id="A0A941BAQ9"/>
<dbReference type="EMBL" id="JAGQDD010000003">
    <property type="protein sequence ID" value="MBQ0930060.1"/>
    <property type="molecule type" value="Genomic_DNA"/>
</dbReference>
<sequence length="145" mass="16560">MYTPPVGFHFRVEVPALQGPADEVRFTEVGGLAVELSTEEVPEGGENRFVQKYPGRSKYPELTLKRGLLLRSAIWNWARRAIEDLDVEPMDVQVQLLGPEHQALMTWHLVQAYPTRWSVADLNASSNTVAVESMQLYYQRFRLEA</sequence>
<dbReference type="PANTHER" id="PTHR38009">
    <property type="entry name" value="CONSERVED HYPOTHETICAL PHAGE TAIL PROTEIN"/>
    <property type="match status" value="1"/>
</dbReference>
<dbReference type="RefSeq" id="WP_210852430.1">
    <property type="nucleotide sequence ID" value="NZ_JAGQDD010000003.1"/>
</dbReference>
<name>A0A941BAQ9_9BURK</name>
<evidence type="ECO:0000313" key="1">
    <source>
        <dbReference type="EMBL" id="MBQ0930060.1"/>
    </source>
</evidence>
<keyword evidence="2" id="KW-1185">Reference proteome</keyword>
<accession>A0A941BAQ9</accession>
<dbReference type="PANTHER" id="PTHR38009:SF1">
    <property type="entry name" value="CONSERVED HYPOTHETICAL PHAGE TAIL PROTEIN"/>
    <property type="match status" value="1"/>
</dbReference>
<reference evidence="1 2" key="1">
    <citation type="submission" date="2021-04" db="EMBL/GenBank/DDBJ databases">
        <title>The genome sequence of Ideonella sp. 3Y2.</title>
        <authorList>
            <person name="Liu Y."/>
        </authorList>
    </citation>
    <scope>NUCLEOTIDE SEQUENCE [LARGE SCALE GENOMIC DNA]</scope>
    <source>
        <strain evidence="1 2">3Y2</strain>
    </source>
</reference>
<evidence type="ECO:0000313" key="2">
    <source>
        <dbReference type="Proteomes" id="UP000676246"/>
    </source>
</evidence>
<gene>
    <name evidence="1" type="ORF">KAK03_06125</name>
</gene>